<comment type="similarity">
    <text evidence="1">Belongs to the major facilitator superfamily.</text>
</comment>
<dbReference type="PANTHER" id="PTHR11328">
    <property type="entry name" value="MAJOR FACILITATOR SUPERFAMILY DOMAIN-CONTAINING PROTEIN"/>
    <property type="match status" value="1"/>
</dbReference>
<organism evidence="4 5">
    <name type="scientific">Orchesella dallaii</name>
    <dbReference type="NCBI Taxonomy" id="48710"/>
    <lineage>
        <taxon>Eukaryota</taxon>
        <taxon>Metazoa</taxon>
        <taxon>Ecdysozoa</taxon>
        <taxon>Arthropoda</taxon>
        <taxon>Hexapoda</taxon>
        <taxon>Collembola</taxon>
        <taxon>Entomobryomorpha</taxon>
        <taxon>Entomobryoidea</taxon>
        <taxon>Orchesellidae</taxon>
        <taxon>Orchesellinae</taxon>
        <taxon>Orchesella</taxon>
    </lineage>
</organism>
<dbReference type="Proteomes" id="UP001642540">
    <property type="component" value="Unassembled WGS sequence"/>
</dbReference>
<dbReference type="InterPro" id="IPR039672">
    <property type="entry name" value="MFS_2"/>
</dbReference>
<evidence type="ECO:0000256" key="2">
    <source>
        <dbReference type="SAM" id="MobiDB-lite"/>
    </source>
</evidence>
<evidence type="ECO:0000313" key="4">
    <source>
        <dbReference type="EMBL" id="CAL8145649.1"/>
    </source>
</evidence>
<feature type="transmembrane region" description="Helical" evidence="3">
    <location>
        <begin position="458"/>
        <end position="479"/>
    </location>
</feature>
<evidence type="ECO:0008006" key="6">
    <source>
        <dbReference type="Google" id="ProtNLM"/>
    </source>
</evidence>
<protein>
    <recommendedName>
        <fullName evidence="6">Major facilitator superfamily domain-containing protein 12</fullName>
    </recommendedName>
</protein>
<dbReference type="PANTHER" id="PTHR11328:SF28">
    <property type="entry name" value="MAJOR FACILITATOR SUPERFAMILY DOMAIN-CONTAINING PROTEIN 12"/>
    <property type="match status" value="1"/>
</dbReference>
<accession>A0ABP1S7A4</accession>
<dbReference type="InterPro" id="IPR036259">
    <property type="entry name" value="MFS_trans_sf"/>
</dbReference>
<keyword evidence="5" id="KW-1185">Reference proteome</keyword>
<dbReference type="EMBL" id="CAXLJM020000164">
    <property type="protein sequence ID" value="CAL8145649.1"/>
    <property type="molecule type" value="Genomic_DNA"/>
</dbReference>
<feature type="transmembrane region" description="Helical" evidence="3">
    <location>
        <begin position="116"/>
        <end position="135"/>
    </location>
</feature>
<evidence type="ECO:0000313" key="5">
    <source>
        <dbReference type="Proteomes" id="UP001642540"/>
    </source>
</evidence>
<feature type="transmembrane region" description="Helical" evidence="3">
    <location>
        <begin position="75"/>
        <end position="96"/>
    </location>
</feature>
<keyword evidence="3" id="KW-0812">Transmembrane</keyword>
<feature type="transmembrane region" description="Helical" evidence="3">
    <location>
        <begin position="366"/>
        <end position="385"/>
    </location>
</feature>
<proteinExistence type="inferred from homology"/>
<feature type="transmembrane region" description="Helical" evidence="3">
    <location>
        <begin position="505"/>
        <end position="527"/>
    </location>
</feature>
<keyword evidence="3" id="KW-1133">Transmembrane helix</keyword>
<feature type="region of interest" description="Disordered" evidence="2">
    <location>
        <begin position="1"/>
        <end position="28"/>
    </location>
</feature>
<name>A0ABP1S7A4_9HEXA</name>
<dbReference type="Gene3D" id="1.20.1250.20">
    <property type="entry name" value="MFS general substrate transporter like domains"/>
    <property type="match status" value="2"/>
</dbReference>
<comment type="caution">
    <text evidence="4">The sequence shown here is derived from an EMBL/GenBank/DDBJ whole genome shotgun (WGS) entry which is preliminary data.</text>
</comment>
<keyword evidence="3" id="KW-0472">Membrane</keyword>
<dbReference type="CDD" id="cd17491">
    <property type="entry name" value="MFS_MFSD12"/>
    <property type="match status" value="1"/>
</dbReference>
<sequence length="558" mass="60629">MSGEKEVAIPNGVGGGGEDSFTEHSRKREAEEELSKAQRFIAGGGHILNDLCGALWFSYFMLFMTKVVKMPDSSAAGLLLFGQVTDGIATPIIGYATDKVSGLWPCKRDYGRCKSWHLLGVILVTITFPFIFSPAVGYSLYTDEWSKVSDLNKSIYYGVFIFFFQIGWASTQISHLALIPKLSSDDFVRTEVLAIRYACTVLSNMSAYIIAWIFLTLLGQETPNADECEVGDTNGATFNHIVLASVVLGLLLSILFHFFVVEKPDDFLLKKSPSTISVIQLQPIENGKLMKEEDALKNGDAAAAEALLAPVTSPKKSSKKMNPLDWMKLPHYYAACFLYIATRLATNLSMAYLPLYVQSSLDLSCGAVAFLPLIMYTSGFAVSIIIKPLNKWLGRQLAYTIGGALMLVSSLLIMFYASESQWGIYVIAILLGGGSSAMLVTSLSVTADLIGDNVQSGAFVYGSMSLIDKISSGLMVMLISSLNPCTNVKDGCGDAPEGKTFYRDALGFSSGGFAIVGMICILIIKLLMMRKTRRNKGERLSSPLGIDGGLETDVKSDK</sequence>
<evidence type="ECO:0000256" key="1">
    <source>
        <dbReference type="ARBA" id="ARBA00008335"/>
    </source>
</evidence>
<feature type="transmembrane region" description="Helical" evidence="3">
    <location>
        <begin position="155"/>
        <end position="173"/>
    </location>
</feature>
<reference evidence="4 5" key="1">
    <citation type="submission" date="2024-08" db="EMBL/GenBank/DDBJ databases">
        <authorList>
            <person name="Cucini C."/>
            <person name="Frati F."/>
        </authorList>
    </citation>
    <scope>NUCLEOTIDE SEQUENCE [LARGE SCALE GENOMIC DNA]</scope>
</reference>
<evidence type="ECO:0000256" key="3">
    <source>
        <dbReference type="SAM" id="Phobius"/>
    </source>
</evidence>
<gene>
    <name evidence="4" type="ORF">ODALV1_LOCUS30560</name>
</gene>
<feature type="transmembrane region" description="Helical" evidence="3">
    <location>
        <begin position="422"/>
        <end position="446"/>
    </location>
</feature>
<feature type="transmembrane region" description="Helical" evidence="3">
    <location>
        <begin position="194"/>
        <end position="218"/>
    </location>
</feature>
<feature type="transmembrane region" description="Helical" evidence="3">
    <location>
        <begin position="238"/>
        <end position="261"/>
    </location>
</feature>
<feature type="transmembrane region" description="Helical" evidence="3">
    <location>
        <begin position="40"/>
        <end position="63"/>
    </location>
</feature>
<dbReference type="SUPFAM" id="SSF103473">
    <property type="entry name" value="MFS general substrate transporter"/>
    <property type="match status" value="1"/>
</dbReference>
<feature type="transmembrane region" description="Helical" evidence="3">
    <location>
        <begin position="397"/>
        <end position="416"/>
    </location>
</feature>
<dbReference type="Pfam" id="PF13347">
    <property type="entry name" value="MFS_2"/>
    <property type="match status" value="2"/>
</dbReference>
<feature type="transmembrane region" description="Helical" evidence="3">
    <location>
        <begin position="329"/>
        <end position="346"/>
    </location>
</feature>